<keyword evidence="2" id="KW-1185">Reference proteome</keyword>
<dbReference type="Proteomes" id="UP000041601">
    <property type="component" value="Unassembled WGS sequence"/>
</dbReference>
<evidence type="ECO:0000313" key="2">
    <source>
        <dbReference type="Proteomes" id="UP000041601"/>
    </source>
</evidence>
<protein>
    <submittedName>
        <fullName evidence="1">Uncharacterized protein</fullName>
    </submittedName>
</protein>
<evidence type="ECO:0000313" key="1">
    <source>
        <dbReference type="EMBL" id="CNE49190.1"/>
    </source>
</evidence>
<sequence>MGIWNADGKFEASAFSRLQLDEKYRLNFVIATTLDDTRLTGGYRHGVDISLGYDGAILYAIIGTSDDSTVVLVSQSLSGFSEVCATIKALISLDIDKAMPNAIIS</sequence>
<dbReference type="EMBL" id="CPXJ01000061">
    <property type="protein sequence ID" value="CNE49190.1"/>
    <property type="molecule type" value="Genomic_DNA"/>
</dbReference>
<reference evidence="1 2" key="1">
    <citation type="submission" date="2015-03" db="EMBL/GenBank/DDBJ databases">
        <authorList>
            <consortium name="Pathogen Informatics"/>
            <person name="Murphy D."/>
        </authorList>
    </citation>
    <scope>NUCLEOTIDE SEQUENCE [LARGE SCALE GENOMIC DNA]</scope>
    <source>
        <strain evidence="1 2">IP05342</strain>
    </source>
</reference>
<name>A0ABM9S8V5_YEREN</name>
<accession>A0ABM9S8V5</accession>
<proteinExistence type="predicted"/>
<organism evidence="1 2">
    <name type="scientific">Yersinia enterocolitica</name>
    <dbReference type="NCBI Taxonomy" id="630"/>
    <lineage>
        <taxon>Bacteria</taxon>
        <taxon>Pseudomonadati</taxon>
        <taxon>Pseudomonadota</taxon>
        <taxon>Gammaproteobacteria</taxon>
        <taxon>Enterobacterales</taxon>
        <taxon>Yersiniaceae</taxon>
        <taxon>Yersinia</taxon>
    </lineage>
</organism>
<gene>
    <name evidence="1" type="ORF">ERS137959_03928</name>
</gene>
<comment type="caution">
    <text evidence="1">The sequence shown here is derived from an EMBL/GenBank/DDBJ whole genome shotgun (WGS) entry which is preliminary data.</text>
</comment>